<evidence type="ECO:0000313" key="3">
    <source>
        <dbReference type="Proteomes" id="UP001363010"/>
    </source>
</evidence>
<gene>
    <name evidence="2" type="ORF">WKW80_16125</name>
</gene>
<feature type="chain" id="PRO_5046395118" evidence="1">
    <location>
        <begin position="21"/>
        <end position="196"/>
    </location>
</feature>
<accession>A0ABU8W0M9</accession>
<protein>
    <submittedName>
        <fullName evidence="2">Uncharacterized protein</fullName>
    </submittedName>
</protein>
<dbReference type="EMBL" id="JBBKZV010000008">
    <property type="protein sequence ID" value="MEJ8823547.1"/>
    <property type="molecule type" value="Genomic_DNA"/>
</dbReference>
<comment type="caution">
    <text evidence="2">The sequence shown here is derived from an EMBL/GenBank/DDBJ whole genome shotgun (WGS) entry which is preliminary data.</text>
</comment>
<keyword evidence="1" id="KW-0732">Signal</keyword>
<reference evidence="2 3" key="1">
    <citation type="submission" date="2024-03" db="EMBL/GenBank/DDBJ databases">
        <title>Novel species of the genus Variovorax.</title>
        <authorList>
            <person name="Liu Q."/>
            <person name="Xin Y.-H."/>
        </authorList>
    </citation>
    <scope>NUCLEOTIDE SEQUENCE [LARGE SCALE GENOMIC DNA]</scope>
    <source>
        <strain evidence="2 3">KACC 18501</strain>
    </source>
</reference>
<name>A0ABU8W0M9_9BURK</name>
<dbReference type="Proteomes" id="UP001363010">
    <property type="component" value="Unassembled WGS sequence"/>
</dbReference>
<keyword evidence="3" id="KW-1185">Reference proteome</keyword>
<organism evidence="2 3">
    <name type="scientific">Variovorax humicola</name>
    <dbReference type="NCBI Taxonomy" id="1769758"/>
    <lineage>
        <taxon>Bacteria</taxon>
        <taxon>Pseudomonadati</taxon>
        <taxon>Pseudomonadota</taxon>
        <taxon>Betaproteobacteria</taxon>
        <taxon>Burkholderiales</taxon>
        <taxon>Comamonadaceae</taxon>
        <taxon>Variovorax</taxon>
    </lineage>
</organism>
<evidence type="ECO:0000313" key="2">
    <source>
        <dbReference type="EMBL" id="MEJ8823547.1"/>
    </source>
</evidence>
<dbReference type="RefSeq" id="WP_340364576.1">
    <property type="nucleotide sequence ID" value="NZ_JBBKZV010000008.1"/>
</dbReference>
<sequence>MRYSVIVLAGALALSNATFAQDTKAAKSADGSVRATAGELVVSATVVELDKVHRTAVLKGPKGKLTRVDVPDSVKNFDEVHVGDQLVLRYVAALASKLEPVADNSGIRERVETTGGATAPAGSLPGTAAMRTVEVLATVQSIDLKARTAQLRGISRTVTVKIPDDLDVSKVKAGSQVRAVFTEAAVLSVERVAKKK</sequence>
<evidence type="ECO:0000256" key="1">
    <source>
        <dbReference type="SAM" id="SignalP"/>
    </source>
</evidence>
<proteinExistence type="predicted"/>
<feature type="signal peptide" evidence="1">
    <location>
        <begin position="1"/>
        <end position="20"/>
    </location>
</feature>